<keyword evidence="2" id="KW-0442">Lipid degradation</keyword>
<reference evidence="8" key="2">
    <citation type="submission" date="2015-01" db="EMBL/GenBank/DDBJ databases">
        <title>Evolutionary Origins and Diversification of the Mycorrhizal Mutualists.</title>
        <authorList>
            <consortium name="DOE Joint Genome Institute"/>
            <consortium name="Mycorrhizal Genomics Consortium"/>
            <person name="Kohler A."/>
            <person name="Kuo A."/>
            <person name="Nagy L.G."/>
            <person name="Floudas D."/>
            <person name="Copeland A."/>
            <person name="Barry K.W."/>
            <person name="Cichocki N."/>
            <person name="Veneault-Fourrey C."/>
            <person name="LaButti K."/>
            <person name="Lindquist E.A."/>
            <person name="Lipzen A."/>
            <person name="Lundell T."/>
            <person name="Morin E."/>
            <person name="Murat C."/>
            <person name="Riley R."/>
            <person name="Ohm R."/>
            <person name="Sun H."/>
            <person name="Tunlid A."/>
            <person name="Henrissat B."/>
            <person name="Grigoriev I.V."/>
            <person name="Hibbett D.S."/>
            <person name="Martin F."/>
        </authorList>
    </citation>
    <scope>NUCLEOTIDE SEQUENCE [LARGE SCALE GENOMIC DNA]</scope>
    <source>
        <strain evidence="8">MAFF 305830</strain>
    </source>
</reference>
<dbReference type="Gene3D" id="3.40.1090.10">
    <property type="entry name" value="Cytosolic phospholipase A2 catalytic domain"/>
    <property type="match status" value="1"/>
</dbReference>
<dbReference type="HOGENOM" id="CLU_000288_144_5_1"/>
<name>A0A0C2WM17_SERVB</name>
<evidence type="ECO:0000256" key="5">
    <source>
        <dbReference type="SAM" id="Phobius"/>
    </source>
</evidence>
<dbReference type="InterPro" id="IPR016035">
    <property type="entry name" value="Acyl_Trfase/lysoPLipase"/>
</dbReference>
<dbReference type="PROSITE" id="PS51635">
    <property type="entry name" value="PNPLA"/>
    <property type="match status" value="1"/>
</dbReference>
<dbReference type="GO" id="GO:0047499">
    <property type="term" value="F:calcium-independent phospholipase A2 activity"/>
    <property type="evidence" value="ECO:0007669"/>
    <property type="project" value="TreeGrafter"/>
</dbReference>
<reference evidence="7 8" key="1">
    <citation type="submission" date="2014-04" db="EMBL/GenBank/DDBJ databases">
        <authorList>
            <consortium name="DOE Joint Genome Institute"/>
            <person name="Kuo A."/>
            <person name="Zuccaro A."/>
            <person name="Kohler A."/>
            <person name="Nagy L.G."/>
            <person name="Floudas D."/>
            <person name="Copeland A."/>
            <person name="Barry K.W."/>
            <person name="Cichocki N."/>
            <person name="Veneault-Fourrey C."/>
            <person name="LaButti K."/>
            <person name="Lindquist E.A."/>
            <person name="Lipzen A."/>
            <person name="Lundell T."/>
            <person name="Morin E."/>
            <person name="Murat C."/>
            <person name="Sun H."/>
            <person name="Tunlid A."/>
            <person name="Henrissat B."/>
            <person name="Grigoriev I.V."/>
            <person name="Hibbett D.S."/>
            <person name="Martin F."/>
            <person name="Nordberg H.P."/>
            <person name="Cantor M.N."/>
            <person name="Hua S.X."/>
        </authorList>
    </citation>
    <scope>NUCLEOTIDE SEQUENCE [LARGE SCALE GENOMIC DNA]</scope>
    <source>
        <strain evidence="7 8">MAFF 305830</strain>
    </source>
</reference>
<feature type="domain" description="PNPLA" evidence="6">
    <location>
        <begin position="17"/>
        <end position="213"/>
    </location>
</feature>
<dbReference type="SUPFAM" id="SSF52151">
    <property type="entry name" value="FabD/lysophospholipase-like"/>
    <property type="match status" value="1"/>
</dbReference>
<accession>A0A0C2WM17</accession>
<dbReference type="InterPro" id="IPR027417">
    <property type="entry name" value="P-loop_NTPase"/>
</dbReference>
<dbReference type="AlphaFoldDB" id="A0A0C2WM17"/>
<evidence type="ECO:0000313" key="7">
    <source>
        <dbReference type="EMBL" id="KIM27338.1"/>
    </source>
</evidence>
<protein>
    <recommendedName>
        <fullName evidence="6">PNPLA domain-containing protein</fullName>
    </recommendedName>
</protein>
<dbReference type="GO" id="GO:0019369">
    <property type="term" value="P:arachidonate metabolic process"/>
    <property type="evidence" value="ECO:0007669"/>
    <property type="project" value="TreeGrafter"/>
</dbReference>
<comment type="caution">
    <text evidence="4">Lacks conserved residue(s) required for the propagation of feature annotation.</text>
</comment>
<evidence type="ECO:0000256" key="3">
    <source>
        <dbReference type="ARBA" id="ARBA00023098"/>
    </source>
</evidence>
<dbReference type="PANTHER" id="PTHR24185:SF1">
    <property type="entry name" value="CALCIUM-INDEPENDENT PHOSPHOLIPASE A2-GAMMA"/>
    <property type="match status" value="1"/>
</dbReference>
<dbReference type="PANTHER" id="PTHR24185">
    <property type="entry name" value="CALCIUM-INDEPENDENT PHOSPHOLIPASE A2-GAMMA"/>
    <property type="match status" value="1"/>
</dbReference>
<dbReference type="InterPro" id="IPR002641">
    <property type="entry name" value="PNPLA_dom"/>
</dbReference>
<dbReference type="InterPro" id="IPR002182">
    <property type="entry name" value="NB-ARC"/>
</dbReference>
<dbReference type="GO" id="GO:0046486">
    <property type="term" value="P:glycerolipid metabolic process"/>
    <property type="evidence" value="ECO:0007669"/>
    <property type="project" value="UniProtKB-ARBA"/>
</dbReference>
<feature type="non-terminal residue" evidence="7">
    <location>
        <position position="592"/>
    </location>
</feature>
<dbReference type="EMBL" id="KN824299">
    <property type="protein sequence ID" value="KIM27338.1"/>
    <property type="molecule type" value="Genomic_DNA"/>
</dbReference>
<evidence type="ECO:0000256" key="2">
    <source>
        <dbReference type="ARBA" id="ARBA00022963"/>
    </source>
</evidence>
<proteinExistence type="predicted"/>
<evidence type="ECO:0000256" key="1">
    <source>
        <dbReference type="ARBA" id="ARBA00022801"/>
    </source>
</evidence>
<dbReference type="GO" id="GO:0016020">
    <property type="term" value="C:membrane"/>
    <property type="evidence" value="ECO:0007669"/>
    <property type="project" value="TreeGrafter"/>
</dbReference>
<dbReference type="STRING" id="933852.A0A0C2WM17"/>
<dbReference type="Pfam" id="PF01734">
    <property type="entry name" value="Patatin"/>
    <property type="match status" value="1"/>
</dbReference>
<keyword evidence="5" id="KW-0472">Membrane</keyword>
<dbReference type="Gene3D" id="3.40.50.300">
    <property type="entry name" value="P-loop containing nucleotide triphosphate hydrolases"/>
    <property type="match status" value="1"/>
</dbReference>
<dbReference type="SUPFAM" id="SSF52540">
    <property type="entry name" value="P-loop containing nucleoside triphosphate hydrolases"/>
    <property type="match status" value="1"/>
</dbReference>
<keyword evidence="8" id="KW-1185">Reference proteome</keyword>
<dbReference type="GO" id="GO:0016042">
    <property type="term" value="P:lipid catabolic process"/>
    <property type="evidence" value="ECO:0007669"/>
    <property type="project" value="UniProtKB-KW"/>
</dbReference>
<organism evidence="7 8">
    <name type="scientific">Serendipita vermifera MAFF 305830</name>
    <dbReference type="NCBI Taxonomy" id="933852"/>
    <lineage>
        <taxon>Eukaryota</taxon>
        <taxon>Fungi</taxon>
        <taxon>Dikarya</taxon>
        <taxon>Basidiomycota</taxon>
        <taxon>Agaricomycotina</taxon>
        <taxon>Agaricomycetes</taxon>
        <taxon>Sebacinales</taxon>
        <taxon>Serendipitaceae</taxon>
        <taxon>Serendipita</taxon>
    </lineage>
</organism>
<keyword evidence="5" id="KW-1133">Transmembrane helix</keyword>
<dbReference type="Pfam" id="PF00931">
    <property type="entry name" value="NB-ARC"/>
    <property type="match status" value="1"/>
</dbReference>
<keyword evidence="5" id="KW-0812">Transmembrane</keyword>
<evidence type="ECO:0000256" key="4">
    <source>
        <dbReference type="PROSITE-ProRule" id="PRU01161"/>
    </source>
</evidence>
<keyword evidence="1" id="KW-0378">Hydrolase</keyword>
<keyword evidence="3" id="KW-0443">Lipid metabolism</keyword>
<evidence type="ECO:0000313" key="8">
    <source>
        <dbReference type="Proteomes" id="UP000054097"/>
    </source>
</evidence>
<dbReference type="GO" id="GO:0043531">
    <property type="term" value="F:ADP binding"/>
    <property type="evidence" value="ECO:0007669"/>
    <property type="project" value="InterPro"/>
</dbReference>
<evidence type="ECO:0000259" key="6">
    <source>
        <dbReference type="PROSITE" id="PS51635"/>
    </source>
</evidence>
<dbReference type="OrthoDB" id="5086500at2759"/>
<sequence length="592" mass="65434">MSLQSTRAGGEKELCLLSLDAGGSRGISQLVILDHLMYRLNHDTRSNPPERPCTVFDIIGGVGSGGFIAILLVVFGLTAEDALEEFTDLSVNILDKQDIDAETRTAALRKYVEDLLVKYEIDPNLRLLDVNDRSKGCKLAVAISYKSNAGSIFMLRNYSCRRKRSSNLTISEAILATLATPPLFTSTQVLRNAATFDYIGADWTLSNPTQEIITEAHEAFSADEKVACLLSLGCGHAGIFATPEGSSMAEWNRLLERLVIDGERKAESLGSQMGQLGLHHRFSVSHGLDWDRIKTNTTAPGVITQHTQAYLGKLQVSHQVEACANALRLRIRIASLDQLRYLGIGHSLLPQLPPLTKTFVMRKKPWEFIERVIFSQRDSTDADGPRMLFLTGIAGCGKTQLMLRFMKEHKSRFIYQFFINGSSEERIRSDIVRNVRALGTEHSQKAFEDCILFLSQSSKNGQSLLLYDNVDDPNLDLSSLLPGGNSCAIAITSRNHVLGELDPEAHLPLSIMSVEEATELLLHGASSSAPVTDQIRKDIVALAEALGYLPIALQQACAYMRQTKCSARAYLSRLSKNKAKLLRQETKHQVDM</sequence>
<dbReference type="Proteomes" id="UP000054097">
    <property type="component" value="Unassembled WGS sequence"/>
</dbReference>
<feature type="transmembrane region" description="Helical" evidence="5">
    <location>
        <begin position="55"/>
        <end position="77"/>
    </location>
</feature>
<gene>
    <name evidence="7" type="ORF">M408DRAFT_24562</name>
</gene>